<dbReference type="SUPFAM" id="SSF51445">
    <property type="entry name" value="(Trans)glycosidases"/>
    <property type="match status" value="1"/>
</dbReference>
<dbReference type="Pfam" id="PF03537">
    <property type="entry name" value="Glyco_hydro_114"/>
    <property type="match status" value="1"/>
</dbReference>
<evidence type="ECO:0000259" key="2">
    <source>
        <dbReference type="Pfam" id="PF03537"/>
    </source>
</evidence>
<feature type="region of interest" description="Disordered" evidence="1">
    <location>
        <begin position="31"/>
        <end position="109"/>
    </location>
</feature>
<evidence type="ECO:0000256" key="1">
    <source>
        <dbReference type="SAM" id="MobiDB-lite"/>
    </source>
</evidence>
<dbReference type="RefSeq" id="WP_306828355.1">
    <property type="nucleotide sequence ID" value="NZ_JAUSRA010000001.1"/>
</dbReference>
<dbReference type="InterPro" id="IPR017853">
    <property type="entry name" value="GH"/>
</dbReference>
<feature type="domain" description="Glycoside-hydrolase family GH114 TIM-barrel" evidence="2">
    <location>
        <begin position="112"/>
        <end position="329"/>
    </location>
</feature>
<dbReference type="PANTHER" id="PTHR35273">
    <property type="entry name" value="ALPHA-1,4 POLYGALACTOSAMINIDASE, PUTATIVE (AFU_ORTHOLOGUE AFUA_3G07890)-RELATED"/>
    <property type="match status" value="1"/>
</dbReference>
<evidence type="ECO:0000313" key="3">
    <source>
        <dbReference type="EMBL" id="MDP9793325.1"/>
    </source>
</evidence>
<gene>
    <name evidence="3" type="ORF">J2S43_001837</name>
</gene>
<dbReference type="Gene3D" id="3.20.20.70">
    <property type="entry name" value="Aldolase class I"/>
    <property type="match status" value="1"/>
</dbReference>
<dbReference type="Proteomes" id="UP001240984">
    <property type="component" value="Unassembled WGS sequence"/>
</dbReference>
<accession>A0ABT9MPH5</accession>
<dbReference type="InterPro" id="IPR004352">
    <property type="entry name" value="GH114_TIM-barrel"/>
</dbReference>
<reference evidence="3 4" key="1">
    <citation type="submission" date="2023-07" db="EMBL/GenBank/DDBJ databases">
        <title>Sequencing the genomes of 1000 actinobacteria strains.</title>
        <authorList>
            <person name="Klenk H.-P."/>
        </authorList>
    </citation>
    <scope>NUCLEOTIDE SEQUENCE [LARGE SCALE GENOMIC DNA]</scope>
    <source>
        <strain evidence="3 4">DSM 44710</strain>
    </source>
</reference>
<comment type="caution">
    <text evidence="3">The sequence shown here is derived from an EMBL/GenBank/DDBJ whole genome shotgun (WGS) entry which is preliminary data.</text>
</comment>
<organism evidence="3 4">
    <name type="scientific">Catenuloplanes nepalensis</name>
    <dbReference type="NCBI Taxonomy" id="587533"/>
    <lineage>
        <taxon>Bacteria</taxon>
        <taxon>Bacillati</taxon>
        <taxon>Actinomycetota</taxon>
        <taxon>Actinomycetes</taxon>
        <taxon>Micromonosporales</taxon>
        <taxon>Micromonosporaceae</taxon>
        <taxon>Catenuloplanes</taxon>
    </lineage>
</organism>
<proteinExistence type="predicted"/>
<dbReference type="EMBL" id="JAUSRA010000001">
    <property type="protein sequence ID" value="MDP9793325.1"/>
    <property type="molecule type" value="Genomic_DNA"/>
</dbReference>
<dbReference type="InterPro" id="IPR013785">
    <property type="entry name" value="Aldolase_TIM"/>
</dbReference>
<evidence type="ECO:0000313" key="4">
    <source>
        <dbReference type="Proteomes" id="UP001240984"/>
    </source>
</evidence>
<feature type="compositionally biased region" description="Low complexity" evidence="1">
    <location>
        <begin position="46"/>
        <end position="104"/>
    </location>
</feature>
<name>A0ABT9MPH5_9ACTN</name>
<dbReference type="PANTHER" id="PTHR35273:SF2">
    <property type="entry name" value="ALPHA-GALACTOSIDASE"/>
    <property type="match status" value="1"/>
</dbReference>
<protein>
    <recommendedName>
        <fullName evidence="2">Glycoside-hydrolase family GH114 TIM-barrel domain-containing protein</fullName>
    </recommendedName>
</protein>
<keyword evidence="4" id="KW-1185">Reference proteome</keyword>
<sequence length="342" mass="35838">MASKRRRITVGVTVTAAVAVLLGVGIGTANAGTRPWWDRWKPRPKPVATAPATPTPTPSAAAATTAPTPSASPSRGTPGSTPSATKPATTPAPAATTTAPTGTWTPPPANASFDYQIGKAYTPPSGVTVVSRDSEVSPAAGIYNICYINAFQVQPGAESWWQKNHNDLLLRDKAGNLVIDEDWDEPMLDFSTAAKRTALTKVAAGWIDACAAKGFKAIEPDNLDSYTRSNGLLTQAQAVEYAAALSTYAHGKGLAVGQKNLAELSTANAKKAGFDFAVAEECAVWNECDRYAATYGNNVIVIEYTDEGFKKACNGFGSKLSVVQRDVDVTGPGSSTYVFKGC</sequence>